<accession>A0A087TYD1</accession>
<dbReference type="EMBL" id="KK117308">
    <property type="protein sequence ID" value="KFM70120.1"/>
    <property type="molecule type" value="Genomic_DNA"/>
</dbReference>
<gene>
    <name evidence="1" type="ORF">X975_02733</name>
</gene>
<organism evidence="1 2">
    <name type="scientific">Stegodyphus mimosarum</name>
    <name type="common">African social velvet spider</name>
    <dbReference type="NCBI Taxonomy" id="407821"/>
    <lineage>
        <taxon>Eukaryota</taxon>
        <taxon>Metazoa</taxon>
        <taxon>Ecdysozoa</taxon>
        <taxon>Arthropoda</taxon>
        <taxon>Chelicerata</taxon>
        <taxon>Arachnida</taxon>
        <taxon>Araneae</taxon>
        <taxon>Araneomorphae</taxon>
        <taxon>Entelegynae</taxon>
        <taxon>Eresoidea</taxon>
        <taxon>Eresidae</taxon>
        <taxon>Stegodyphus</taxon>
    </lineage>
</organism>
<name>A0A087TYD1_STEMI</name>
<dbReference type="Proteomes" id="UP000054359">
    <property type="component" value="Unassembled WGS sequence"/>
</dbReference>
<feature type="non-terminal residue" evidence="1">
    <location>
        <position position="83"/>
    </location>
</feature>
<sequence length="83" mass="9829">MNSKGRRDPSVSRLFFSLDFFSVESLVNQHYNFSFFIHFSNTTAVFFCLFLNSVTSFEITVFNEFQLIYFPFPLSLENKIRTC</sequence>
<evidence type="ECO:0000313" key="2">
    <source>
        <dbReference type="Proteomes" id="UP000054359"/>
    </source>
</evidence>
<proteinExistence type="predicted"/>
<evidence type="ECO:0000313" key="1">
    <source>
        <dbReference type="EMBL" id="KFM70120.1"/>
    </source>
</evidence>
<protein>
    <submittedName>
        <fullName evidence="1">Uncharacterized protein</fullName>
    </submittedName>
</protein>
<keyword evidence="2" id="KW-1185">Reference proteome</keyword>
<reference evidence="1 2" key="1">
    <citation type="submission" date="2013-11" db="EMBL/GenBank/DDBJ databases">
        <title>Genome sequencing of Stegodyphus mimosarum.</title>
        <authorList>
            <person name="Bechsgaard J."/>
        </authorList>
    </citation>
    <scope>NUCLEOTIDE SEQUENCE [LARGE SCALE GENOMIC DNA]</scope>
</reference>
<dbReference type="AlphaFoldDB" id="A0A087TYD1"/>